<dbReference type="OrthoDB" id="5867509at2759"/>
<evidence type="ECO:0000313" key="4">
    <source>
        <dbReference type="WBParaSite" id="HPBE_0001728701-mRNA-1"/>
    </source>
</evidence>
<dbReference type="EMBL" id="UZAH01029916">
    <property type="protein sequence ID" value="VDP08453.1"/>
    <property type="molecule type" value="Genomic_DNA"/>
</dbReference>
<organism evidence="3 4">
    <name type="scientific">Heligmosomoides polygyrus</name>
    <name type="common">Parasitic roundworm</name>
    <dbReference type="NCBI Taxonomy" id="6339"/>
    <lineage>
        <taxon>Eukaryota</taxon>
        <taxon>Metazoa</taxon>
        <taxon>Ecdysozoa</taxon>
        <taxon>Nematoda</taxon>
        <taxon>Chromadorea</taxon>
        <taxon>Rhabditida</taxon>
        <taxon>Rhabditina</taxon>
        <taxon>Rhabditomorpha</taxon>
        <taxon>Strongyloidea</taxon>
        <taxon>Heligmosomidae</taxon>
        <taxon>Heligmosomoides</taxon>
    </lineage>
</organism>
<evidence type="ECO:0000313" key="2">
    <source>
        <dbReference type="EMBL" id="VDP08453.1"/>
    </source>
</evidence>
<sequence>MRSSTRSTSTAHEKRSIKDLTAECQLIKSYKEDATRMLENAAMATSTVKYVAKKKKPRSRQRDWKKNADKRVPQAPKQSSHLRSRNHGSRSYHMKSMIAALRKDLQPYLGDVINGRPLSLLLDMGAMITMISKSSWKRLGKPQLENSDIVISAANKSKIPTDRFFRMRMDSEGTRSP</sequence>
<keyword evidence="3" id="KW-1185">Reference proteome</keyword>
<gene>
    <name evidence="2" type="ORF">HPBE_LOCUS17286</name>
</gene>
<reference evidence="4" key="2">
    <citation type="submission" date="2019-09" db="UniProtKB">
        <authorList>
            <consortium name="WormBaseParasite"/>
        </authorList>
    </citation>
    <scope>IDENTIFICATION</scope>
</reference>
<dbReference type="SUPFAM" id="SSF50630">
    <property type="entry name" value="Acid proteases"/>
    <property type="match status" value="1"/>
</dbReference>
<dbReference type="WBParaSite" id="HPBE_0001728701-mRNA-1">
    <property type="protein sequence ID" value="HPBE_0001728701-mRNA-1"/>
    <property type="gene ID" value="HPBE_0001728701"/>
</dbReference>
<accession>A0A3P8EHU3</accession>
<feature type="compositionally biased region" description="Basic residues" evidence="1">
    <location>
        <begin position="80"/>
        <end position="91"/>
    </location>
</feature>
<name>A0A183G6G2_HELPZ</name>
<dbReference type="Pfam" id="PF13650">
    <property type="entry name" value="Asp_protease_2"/>
    <property type="match status" value="1"/>
</dbReference>
<reference evidence="2 3" key="1">
    <citation type="submission" date="2018-11" db="EMBL/GenBank/DDBJ databases">
        <authorList>
            <consortium name="Pathogen Informatics"/>
        </authorList>
    </citation>
    <scope>NUCLEOTIDE SEQUENCE [LARGE SCALE GENOMIC DNA]</scope>
</reference>
<dbReference type="InterPro" id="IPR021109">
    <property type="entry name" value="Peptidase_aspartic_dom_sf"/>
</dbReference>
<dbReference type="Proteomes" id="UP000050761">
    <property type="component" value="Unassembled WGS sequence"/>
</dbReference>
<dbReference type="AlphaFoldDB" id="A0A183G6G2"/>
<accession>A0A183G6G2</accession>
<evidence type="ECO:0000256" key="1">
    <source>
        <dbReference type="SAM" id="MobiDB-lite"/>
    </source>
</evidence>
<feature type="compositionally biased region" description="Basic and acidic residues" evidence="1">
    <location>
        <begin position="60"/>
        <end position="72"/>
    </location>
</feature>
<feature type="region of interest" description="Disordered" evidence="1">
    <location>
        <begin position="49"/>
        <end position="91"/>
    </location>
</feature>
<proteinExistence type="predicted"/>
<evidence type="ECO:0000313" key="3">
    <source>
        <dbReference type="Proteomes" id="UP000050761"/>
    </source>
</evidence>
<dbReference type="Gene3D" id="2.40.70.10">
    <property type="entry name" value="Acid Proteases"/>
    <property type="match status" value="1"/>
</dbReference>
<protein>
    <submittedName>
        <fullName evidence="4">Peptidase A2 domain-containing protein</fullName>
    </submittedName>
</protein>